<feature type="domain" description="UspA" evidence="2">
    <location>
        <begin position="151"/>
        <end position="271"/>
    </location>
</feature>
<accession>A0ABR6W982</accession>
<dbReference type="InterPro" id="IPR006015">
    <property type="entry name" value="Universal_stress_UspA"/>
</dbReference>
<dbReference type="Gene3D" id="3.40.50.620">
    <property type="entry name" value="HUPs"/>
    <property type="match status" value="2"/>
</dbReference>
<dbReference type="Pfam" id="PF00582">
    <property type="entry name" value="Usp"/>
    <property type="match status" value="2"/>
</dbReference>
<dbReference type="RefSeq" id="WP_186738915.1">
    <property type="nucleotide sequence ID" value="NZ_VFIA01000023.1"/>
</dbReference>
<dbReference type="InterPro" id="IPR014729">
    <property type="entry name" value="Rossmann-like_a/b/a_fold"/>
</dbReference>
<comment type="similarity">
    <text evidence="1">Belongs to the universal stress protein A family.</text>
</comment>
<gene>
    <name evidence="3" type="ORF">FH603_3645</name>
</gene>
<evidence type="ECO:0000256" key="1">
    <source>
        <dbReference type="ARBA" id="ARBA00008791"/>
    </source>
</evidence>
<reference evidence="3 4" key="1">
    <citation type="submission" date="2019-06" db="EMBL/GenBank/DDBJ databases">
        <title>Spirosoma utsteinense sp. nov. isolated from Antarctic ice-free soils.</title>
        <authorList>
            <person name="Tahon G."/>
        </authorList>
    </citation>
    <scope>NUCLEOTIDE SEQUENCE [LARGE SCALE GENOMIC DNA]</scope>
    <source>
        <strain evidence="3 4">LMG 31447</strain>
    </source>
</reference>
<dbReference type="EMBL" id="VFIA01000023">
    <property type="protein sequence ID" value="MBC3793128.1"/>
    <property type="molecule type" value="Genomic_DNA"/>
</dbReference>
<name>A0ABR6W982_9BACT</name>
<organism evidence="3 4">
    <name type="scientific">Spirosoma utsteinense</name>
    <dbReference type="NCBI Taxonomy" id="2585773"/>
    <lineage>
        <taxon>Bacteria</taxon>
        <taxon>Pseudomonadati</taxon>
        <taxon>Bacteroidota</taxon>
        <taxon>Cytophagia</taxon>
        <taxon>Cytophagales</taxon>
        <taxon>Cytophagaceae</taxon>
        <taxon>Spirosoma</taxon>
    </lineage>
</organism>
<dbReference type="PANTHER" id="PTHR46268">
    <property type="entry name" value="STRESS RESPONSE PROTEIN NHAX"/>
    <property type="match status" value="1"/>
</dbReference>
<comment type="caution">
    <text evidence="3">The sequence shown here is derived from an EMBL/GenBank/DDBJ whole genome shotgun (WGS) entry which is preliminary data.</text>
</comment>
<dbReference type="PRINTS" id="PR01438">
    <property type="entry name" value="UNVRSLSTRESS"/>
</dbReference>
<evidence type="ECO:0000313" key="3">
    <source>
        <dbReference type="EMBL" id="MBC3793128.1"/>
    </source>
</evidence>
<dbReference type="SUPFAM" id="SSF52402">
    <property type="entry name" value="Adenine nucleotide alpha hydrolases-like"/>
    <property type="match status" value="2"/>
</dbReference>
<evidence type="ECO:0000259" key="2">
    <source>
        <dbReference type="Pfam" id="PF00582"/>
    </source>
</evidence>
<sequence length="273" mass="30092">MKTIVVATDFSPNANRAAHVAMQLAQAQKASLILMNAFHFWPTNPSETGTNFPLSIQEMRNDSQHALMKLAHELHKQHGAEVPIRCLTREGYPIPSIREVTKDEKADLLVMSTVGTAPQSTQLMGSVATSMVAETNVPLLLIPPSAVHADIKNVVLGVDLDTPPDAVALDTALRFARQFGCVVNVLCINDHPTDAAVRTKAEHIRHLMASVPHTLTIRPGEEVYETLLTFSHANKADLIMMLPQPHNWLRRLFDEGNTERMARLTDLPLLAIV</sequence>
<dbReference type="CDD" id="cd00293">
    <property type="entry name" value="USP-like"/>
    <property type="match status" value="2"/>
</dbReference>
<protein>
    <submittedName>
        <fullName evidence="3">Nucleotide-binding universal stress UspA family protein</fullName>
    </submittedName>
</protein>
<evidence type="ECO:0000313" key="4">
    <source>
        <dbReference type="Proteomes" id="UP000700732"/>
    </source>
</evidence>
<feature type="domain" description="UspA" evidence="2">
    <location>
        <begin position="1"/>
        <end position="143"/>
    </location>
</feature>
<dbReference type="PANTHER" id="PTHR46268:SF6">
    <property type="entry name" value="UNIVERSAL STRESS PROTEIN UP12"/>
    <property type="match status" value="1"/>
</dbReference>
<dbReference type="Proteomes" id="UP000700732">
    <property type="component" value="Unassembled WGS sequence"/>
</dbReference>
<dbReference type="InterPro" id="IPR006016">
    <property type="entry name" value="UspA"/>
</dbReference>
<proteinExistence type="inferred from homology"/>
<keyword evidence="4" id="KW-1185">Reference proteome</keyword>